<comment type="caution">
    <text evidence="1">The sequence shown here is derived from an EMBL/GenBank/DDBJ whole genome shotgun (WGS) entry which is preliminary data.</text>
</comment>
<gene>
    <name evidence="1" type="ORF">PXEA_LOCUS23256</name>
</gene>
<sequence>MRQSNYLYQHLHLPNYSAPLFFIHSRLSSLLVLPNDIPICSSIHCSLTLVCEHLCVGAVTLKSCPQSRIGRDKTDNQAIDETDKVMAMKTLSRLAFMLSFRVVNVHEQMIISHELAALPRCGK</sequence>
<evidence type="ECO:0000313" key="2">
    <source>
        <dbReference type="Proteomes" id="UP000784294"/>
    </source>
</evidence>
<accession>A0A3S5C1T7</accession>
<dbReference type="AlphaFoldDB" id="A0A3S5C1T7"/>
<keyword evidence="2" id="KW-1185">Reference proteome</keyword>
<evidence type="ECO:0000313" key="1">
    <source>
        <dbReference type="EMBL" id="VEL29816.1"/>
    </source>
</evidence>
<reference evidence="1" key="1">
    <citation type="submission" date="2018-11" db="EMBL/GenBank/DDBJ databases">
        <authorList>
            <consortium name="Pathogen Informatics"/>
        </authorList>
    </citation>
    <scope>NUCLEOTIDE SEQUENCE</scope>
</reference>
<dbReference type="EMBL" id="CAAALY010106472">
    <property type="protein sequence ID" value="VEL29816.1"/>
    <property type="molecule type" value="Genomic_DNA"/>
</dbReference>
<proteinExistence type="predicted"/>
<organism evidence="1 2">
    <name type="scientific">Protopolystoma xenopodis</name>
    <dbReference type="NCBI Taxonomy" id="117903"/>
    <lineage>
        <taxon>Eukaryota</taxon>
        <taxon>Metazoa</taxon>
        <taxon>Spiralia</taxon>
        <taxon>Lophotrochozoa</taxon>
        <taxon>Platyhelminthes</taxon>
        <taxon>Monogenea</taxon>
        <taxon>Polyopisthocotylea</taxon>
        <taxon>Polystomatidea</taxon>
        <taxon>Polystomatidae</taxon>
        <taxon>Protopolystoma</taxon>
    </lineage>
</organism>
<dbReference type="Proteomes" id="UP000784294">
    <property type="component" value="Unassembled WGS sequence"/>
</dbReference>
<protein>
    <submittedName>
        <fullName evidence="1">Uncharacterized protein</fullName>
    </submittedName>
</protein>
<name>A0A3S5C1T7_9PLAT</name>